<dbReference type="AlphaFoldDB" id="A0A9X1VMF2"/>
<evidence type="ECO:0000256" key="1">
    <source>
        <dbReference type="PROSITE-ProRule" id="PRU00473"/>
    </source>
</evidence>
<feature type="region of interest" description="Disordered" evidence="2">
    <location>
        <begin position="455"/>
        <end position="477"/>
    </location>
</feature>
<dbReference type="InterPro" id="IPR050330">
    <property type="entry name" value="Bact_OuterMem_StrucFunc"/>
</dbReference>
<dbReference type="PANTHER" id="PTHR30329:SF21">
    <property type="entry name" value="LIPOPROTEIN YIAD-RELATED"/>
    <property type="match status" value="1"/>
</dbReference>
<dbReference type="Pfam" id="PF00691">
    <property type="entry name" value="OmpA"/>
    <property type="match status" value="1"/>
</dbReference>
<feature type="domain" description="OmpA-like" evidence="3">
    <location>
        <begin position="372"/>
        <end position="489"/>
    </location>
</feature>
<dbReference type="Proteomes" id="UP001139369">
    <property type="component" value="Unassembled WGS sequence"/>
</dbReference>
<dbReference type="EMBL" id="JAKQYM010000005">
    <property type="protein sequence ID" value="MCI2229194.1"/>
    <property type="molecule type" value="Genomic_DNA"/>
</dbReference>
<evidence type="ECO:0000313" key="5">
    <source>
        <dbReference type="Proteomes" id="UP001139369"/>
    </source>
</evidence>
<sequence length="490" mass="54728">MRRIFLLLLICSFAIHKSFGQFTTDEITYGNRIDLENSNSWAVAAGFSNFIMHGDMRSIGTSDDTNYLNFGAYAYVDKMFNPLLGLELKASFSKISGGAQYFSDVYELLYVPNTVIRDDMKFEGVAYGAELNLIFSFTNLYQKNANKWNAAGYFGIGYHQYNSALYQKLADGSYEKLPGADFGTNPARNSVSQASSIYLSAQLGVKRRINKRIDLEFRTGMYFNYEDHLDAAISNKQDWETFFVTSLGVVVKLGKKKVFTIWGDENKGGKEFKVVDTDKDGVMDQLDIEPNTPAGVMVYGNGKAVDSDKDGLADYKDKCPLEYGPISNEGCPLNIDSDGDGVMDGKDLCPTTPGTIENRGCPKQEAAKPDNINQQIALLATSIYFDTNSDKIKSISLSNIDKIVSLMKKVPNVKFVIEGHTDNRNSDRYNLYLSQRRAASVRKYMIRQGIPADRLQSKGYGESRPKFSNENAGGRQLNRRVEITPVDSFD</sequence>
<dbReference type="GO" id="GO:0016020">
    <property type="term" value="C:membrane"/>
    <property type="evidence" value="ECO:0007669"/>
    <property type="project" value="UniProtKB-UniRule"/>
</dbReference>
<organism evidence="4 5">
    <name type="scientific">Polaribacter marinus</name>
    <dbReference type="NCBI Taxonomy" id="2916838"/>
    <lineage>
        <taxon>Bacteria</taxon>
        <taxon>Pseudomonadati</taxon>
        <taxon>Bacteroidota</taxon>
        <taxon>Flavobacteriia</taxon>
        <taxon>Flavobacteriales</taxon>
        <taxon>Flavobacteriaceae</taxon>
    </lineage>
</organism>
<dbReference type="PROSITE" id="PS51123">
    <property type="entry name" value="OMPA_2"/>
    <property type="match status" value="1"/>
</dbReference>
<evidence type="ECO:0000256" key="2">
    <source>
        <dbReference type="SAM" id="MobiDB-lite"/>
    </source>
</evidence>
<dbReference type="Pfam" id="PF02412">
    <property type="entry name" value="TSP_3"/>
    <property type="match status" value="1"/>
</dbReference>
<gene>
    <name evidence="4" type="ORF">MC378_08450</name>
</gene>
<keyword evidence="1" id="KW-0472">Membrane</keyword>
<name>A0A9X1VMF2_9FLAO</name>
<dbReference type="InterPro" id="IPR006665">
    <property type="entry name" value="OmpA-like"/>
</dbReference>
<dbReference type="GO" id="GO:0007155">
    <property type="term" value="P:cell adhesion"/>
    <property type="evidence" value="ECO:0007669"/>
    <property type="project" value="InterPro"/>
</dbReference>
<dbReference type="InterPro" id="IPR003367">
    <property type="entry name" value="Thrombospondin_3-like_rpt"/>
</dbReference>
<accession>A0A9X1VMF2</accession>
<reference evidence="4" key="1">
    <citation type="submission" date="2022-02" db="EMBL/GenBank/DDBJ databases">
        <title>Polaribacter sp. MSW13, isolated from seawater.</title>
        <authorList>
            <person name="Kristyanto S."/>
            <person name="Jung J."/>
            <person name="Jeon C.O."/>
        </authorList>
    </citation>
    <scope>NUCLEOTIDE SEQUENCE</scope>
    <source>
        <strain evidence="4">MSW13</strain>
    </source>
</reference>
<dbReference type="PANTHER" id="PTHR30329">
    <property type="entry name" value="STATOR ELEMENT OF FLAGELLAR MOTOR COMPLEX"/>
    <property type="match status" value="1"/>
</dbReference>
<evidence type="ECO:0000313" key="4">
    <source>
        <dbReference type="EMBL" id="MCI2229194.1"/>
    </source>
</evidence>
<dbReference type="GO" id="GO:0005509">
    <property type="term" value="F:calcium ion binding"/>
    <property type="evidence" value="ECO:0007669"/>
    <property type="project" value="InterPro"/>
</dbReference>
<comment type="caution">
    <text evidence="4">The sequence shown here is derived from an EMBL/GenBank/DDBJ whole genome shotgun (WGS) entry which is preliminary data.</text>
</comment>
<proteinExistence type="predicted"/>
<keyword evidence="5" id="KW-1185">Reference proteome</keyword>
<evidence type="ECO:0000259" key="3">
    <source>
        <dbReference type="PROSITE" id="PS51123"/>
    </source>
</evidence>
<dbReference type="PROSITE" id="PS00018">
    <property type="entry name" value="EF_HAND_1"/>
    <property type="match status" value="1"/>
</dbReference>
<dbReference type="InterPro" id="IPR018247">
    <property type="entry name" value="EF_Hand_1_Ca_BS"/>
</dbReference>
<dbReference type="CDD" id="cd07185">
    <property type="entry name" value="OmpA_C-like"/>
    <property type="match status" value="1"/>
</dbReference>
<protein>
    <submittedName>
        <fullName evidence="4">OmpA family protein</fullName>
    </submittedName>
</protein>
<dbReference type="RefSeq" id="WP_242178325.1">
    <property type="nucleotide sequence ID" value="NZ_JAKQYM010000005.1"/>
</dbReference>